<comment type="catalytic activity">
    <reaction evidence="1">
        <text>ATP + protein L-histidine = ADP + protein N-phospho-L-histidine.</text>
        <dbReference type="EC" id="2.7.13.3"/>
    </reaction>
</comment>
<evidence type="ECO:0000256" key="8">
    <source>
        <dbReference type="ARBA" id="ARBA00023012"/>
    </source>
</evidence>
<dbReference type="EMBL" id="JAVDWA010000001">
    <property type="protein sequence ID" value="MDR7071371.1"/>
    <property type="molecule type" value="Genomic_DNA"/>
</dbReference>
<dbReference type="Pfam" id="PF02518">
    <property type="entry name" value="HATPase_c"/>
    <property type="match status" value="1"/>
</dbReference>
<keyword evidence="5" id="KW-0547">Nucleotide-binding</keyword>
<dbReference type="SUPFAM" id="SSF55874">
    <property type="entry name" value="ATPase domain of HSP90 chaperone/DNA topoisomerase II/histidine kinase"/>
    <property type="match status" value="1"/>
</dbReference>
<dbReference type="InterPro" id="IPR036097">
    <property type="entry name" value="HisK_dim/P_sf"/>
</dbReference>
<organism evidence="10 11">
    <name type="scientific">Fictibacillus barbaricus</name>
    <dbReference type="NCBI Taxonomy" id="182136"/>
    <lineage>
        <taxon>Bacteria</taxon>
        <taxon>Bacillati</taxon>
        <taxon>Bacillota</taxon>
        <taxon>Bacilli</taxon>
        <taxon>Bacillales</taxon>
        <taxon>Fictibacillaceae</taxon>
        <taxon>Fictibacillus</taxon>
    </lineage>
</organism>
<dbReference type="SMART" id="SM00388">
    <property type="entry name" value="HisKA"/>
    <property type="match status" value="1"/>
</dbReference>
<keyword evidence="7" id="KW-0067">ATP-binding</keyword>
<dbReference type="CDD" id="cd00082">
    <property type="entry name" value="HisKA"/>
    <property type="match status" value="1"/>
</dbReference>
<dbReference type="RefSeq" id="WP_310255922.1">
    <property type="nucleotide sequence ID" value="NZ_JAVDWA010000001.1"/>
</dbReference>
<dbReference type="InterPro" id="IPR036890">
    <property type="entry name" value="HATPase_C_sf"/>
</dbReference>
<keyword evidence="3" id="KW-0597">Phosphoprotein</keyword>
<sequence length="376" mass="43104">MDITESLITYMDENLPTYLNNWHDKVIISNNDIHKDKVIENAIHIFELVKLSLQGYLSPEKVMHLAHDVATQRLEADINIGEFVYNVNLGRSEIIRFVTGSRISIEQLQPVLENINSLFDEFLYHAVKKYTQLKDAEIQEKTIFINQSHKERLTILGQMSSSFVHEFRNPLTAVMGFVKLMQQENPNLKYIDIISHELTQLNFRISQFLHASRKGVQEREAEEFPLEDLFSDILNFMYPSLVDADVNVVPRIDPTITLLAHKDELKQVLINLIMNSIDALRQKKQDRRIMIFSKLDEDASHVQITISNNGPAIPPEAIKTIFEPFFTTKELGTGIGLFVCKKIIEKHNGTISCTSDDIMTTFSIVLPLHVSAEVKI</sequence>
<keyword evidence="6 10" id="KW-0418">Kinase</keyword>
<evidence type="ECO:0000313" key="10">
    <source>
        <dbReference type="EMBL" id="MDR7071371.1"/>
    </source>
</evidence>
<evidence type="ECO:0000256" key="7">
    <source>
        <dbReference type="ARBA" id="ARBA00022840"/>
    </source>
</evidence>
<dbReference type="InterPro" id="IPR003594">
    <property type="entry name" value="HATPase_dom"/>
</dbReference>
<dbReference type="GO" id="GO:0016301">
    <property type="term" value="F:kinase activity"/>
    <property type="evidence" value="ECO:0007669"/>
    <property type="project" value="UniProtKB-KW"/>
</dbReference>
<dbReference type="Gene3D" id="3.30.565.10">
    <property type="entry name" value="Histidine kinase-like ATPase, C-terminal domain"/>
    <property type="match status" value="1"/>
</dbReference>
<dbReference type="PANTHER" id="PTHR43065:SF10">
    <property type="entry name" value="PEROXIDE STRESS-ACTIVATED HISTIDINE KINASE MAK3"/>
    <property type="match status" value="1"/>
</dbReference>
<evidence type="ECO:0000256" key="1">
    <source>
        <dbReference type="ARBA" id="ARBA00000085"/>
    </source>
</evidence>
<dbReference type="InterPro" id="IPR003661">
    <property type="entry name" value="HisK_dim/P_dom"/>
</dbReference>
<keyword evidence="8" id="KW-0902">Two-component regulatory system</keyword>
<keyword evidence="4" id="KW-0808">Transferase</keyword>
<dbReference type="SMART" id="SM00387">
    <property type="entry name" value="HATPase_c"/>
    <property type="match status" value="1"/>
</dbReference>
<dbReference type="Gene3D" id="1.10.287.130">
    <property type="match status" value="1"/>
</dbReference>
<dbReference type="Gene3D" id="1.10.490.70">
    <property type="entry name" value="Histidine kinase N-terminal domain"/>
    <property type="match status" value="1"/>
</dbReference>
<reference evidence="10 11" key="1">
    <citation type="submission" date="2023-07" db="EMBL/GenBank/DDBJ databases">
        <title>Sorghum-associated microbial communities from plants grown in Nebraska, USA.</title>
        <authorList>
            <person name="Schachtman D."/>
        </authorList>
    </citation>
    <scope>NUCLEOTIDE SEQUENCE [LARGE SCALE GENOMIC DNA]</scope>
    <source>
        <strain evidence="10 11">BE211</strain>
    </source>
</reference>
<dbReference type="Pfam" id="PF09385">
    <property type="entry name" value="HisK_N"/>
    <property type="match status" value="1"/>
</dbReference>
<dbReference type="PRINTS" id="PR00344">
    <property type="entry name" value="BCTRLSENSOR"/>
</dbReference>
<name>A0ABU1TVY7_9BACL</name>
<dbReference type="PANTHER" id="PTHR43065">
    <property type="entry name" value="SENSOR HISTIDINE KINASE"/>
    <property type="match status" value="1"/>
</dbReference>
<dbReference type="EC" id="2.7.13.3" evidence="2"/>
<evidence type="ECO:0000256" key="4">
    <source>
        <dbReference type="ARBA" id="ARBA00022679"/>
    </source>
</evidence>
<dbReference type="Pfam" id="PF00512">
    <property type="entry name" value="HisKA"/>
    <property type="match status" value="1"/>
</dbReference>
<proteinExistence type="predicted"/>
<feature type="domain" description="Histidine kinase" evidence="9">
    <location>
        <begin position="162"/>
        <end position="370"/>
    </location>
</feature>
<comment type="caution">
    <text evidence="10">The sequence shown here is derived from an EMBL/GenBank/DDBJ whole genome shotgun (WGS) entry which is preliminary data.</text>
</comment>
<evidence type="ECO:0000256" key="6">
    <source>
        <dbReference type="ARBA" id="ARBA00022777"/>
    </source>
</evidence>
<evidence type="ECO:0000313" key="11">
    <source>
        <dbReference type="Proteomes" id="UP001258181"/>
    </source>
</evidence>
<gene>
    <name evidence="10" type="ORF">J2X07_000346</name>
</gene>
<evidence type="ECO:0000256" key="3">
    <source>
        <dbReference type="ARBA" id="ARBA00022553"/>
    </source>
</evidence>
<dbReference type="InterPro" id="IPR018984">
    <property type="entry name" value="Histidine_kinase_N"/>
</dbReference>
<protein>
    <recommendedName>
        <fullName evidence="2">histidine kinase</fullName>
        <ecNumber evidence="2">2.7.13.3</ecNumber>
    </recommendedName>
</protein>
<keyword evidence="11" id="KW-1185">Reference proteome</keyword>
<dbReference type="InterPro" id="IPR005467">
    <property type="entry name" value="His_kinase_dom"/>
</dbReference>
<evidence type="ECO:0000259" key="9">
    <source>
        <dbReference type="PROSITE" id="PS50109"/>
    </source>
</evidence>
<dbReference type="InterPro" id="IPR004358">
    <property type="entry name" value="Sig_transdc_His_kin-like_C"/>
</dbReference>
<evidence type="ECO:0000256" key="2">
    <source>
        <dbReference type="ARBA" id="ARBA00012438"/>
    </source>
</evidence>
<dbReference type="Proteomes" id="UP001258181">
    <property type="component" value="Unassembled WGS sequence"/>
</dbReference>
<accession>A0ABU1TVY7</accession>
<evidence type="ECO:0000256" key="5">
    <source>
        <dbReference type="ARBA" id="ARBA00022741"/>
    </source>
</evidence>
<dbReference type="SUPFAM" id="SSF47384">
    <property type="entry name" value="Homodimeric domain of signal transducing histidine kinase"/>
    <property type="match status" value="1"/>
</dbReference>
<dbReference type="PROSITE" id="PS50109">
    <property type="entry name" value="HIS_KIN"/>
    <property type="match status" value="1"/>
</dbReference>